<feature type="transmembrane region" description="Helical" evidence="2">
    <location>
        <begin position="148"/>
        <end position="168"/>
    </location>
</feature>
<keyword evidence="2" id="KW-1133">Transmembrane helix</keyword>
<dbReference type="EMBL" id="RBNR01000301">
    <property type="protein sequence ID" value="RML40059.1"/>
    <property type="molecule type" value="Genomic_DNA"/>
</dbReference>
<comment type="caution">
    <text evidence="3">The sequence shown here is derived from an EMBL/GenBank/DDBJ whole genome shotgun (WGS) entry which is preliminary data.</text>
</comment>
<evidence type="ECO:0000256" key="2">
    <source>
        <dbReference type="SAM" id="Phobius"/>
    </source>
</evidence>
<evidence type="ECO:0000256" key="1">
    <source>
        <dbReference type="SAM" id="MobiDB-lite"/>
    </source>
</evidence>
<dbReference type="AlphaFoldDB" id="A0A3M2VLC2"/>
<evidence type="ECO:0000313" key="4">
    <source>
        <dbReference type="Proteomes" id="UP000280292"/>
    </source>
</evidence>
<name>A0A3M2VLC2_PSESI</name>
<keyword evidence="2" id="KW-0472">Membrane</keyword>
<feature type="compositionally biased region" description="Polar residues" evidence="1">
    <location>
        <begin position="1"/>
        <end position="12"/>
    </location>
</feature>
<keyword evidence="2" id="KW-0812">Transmembrane</keyword>
<proteinExistence type="predicted"/>
<feature type="transmembrane region" description="Helical" evidence="2">
    <location>
        <begin position="180"/>
        <end position="196"/>
    </location>
</feature>
<gene>
    <name evidence="3" type="ORF">ALQ95_05034</name>
</gene>
<sequence length="249" mass="27463">MAARAGSSSSIFSAPPEKPGMDAGPQGYRSMHSQQPQHAQGQRLYALIAACLGWSGLAIQLYLIFIGRYADHASLLGGLVRFLSFFTVLTNTLVAVALSCALTARQSGGHRFFRQPAVCGGIVVSIALVGIAYNVLLRHLWHPQGWQWIADELLHDVMPLAFLLYWWLYVPKGRLRLSHVPLWAMYPVVYFAYVLLRGNMLGDYMYPFIDVGTIGFGSALINALGVLLGFVLIALLLVGIDKWASRREV</sequence>
<feature type="transmembrane region" description="Helical" evidence="2">
    <location>
        <begin position="116"/>
        <end position="136"/>
    </location>
</feature>
<evidence type="ECO:0008006" key="5">
    <source>
        <dbReference type="Google" id="ProtNLM"/>
    </source>
</evidence>
<organism evidence="3 4">
    <name type="scientific">Pseudomonas syringae pv. ribicola</name>
    <dbReference type="NCBI Taxonomy" id="55398"/>
    <lineage>
        <taxon>Bacteria</taxon>
        <taxon>Pseudomonadati</taxon>
        <taxon>Pseudomonadota</taxon>
        <taxon>Gammaproteobacteria</taxon>
        <taxon>Pseudomonadales</taxon>
        <taxon>Pseudomonadaceae</taxon>
        <taxon>Pseudomonas</taxon>
    </lineage>
</organism>
<protein>
    <recommendedName>
        <fullName evidence="5">Integral membrane protein</fullName>
    </recommendedName>
</protein>
<feature type="region of interest" description="Disordered" evidence="1">
    <location>
        <begin position="1"/>
        <end position="33"/>
    </location>
</feature>
<dbReference type="Proteomes" id="UP000280292">
    <property type="component" value="Unassembled WGS sequence"/>
</dbReference>
<dbReference type="NCBIfam" id="NF038065">
    <property type="entry name" value="Pr6Pr"/>
    <property type="match status" value="1"/>
</dbReference>
<dbReference type="InterPro" id="IPR049713">
    <property type="entry name" value="Pr6Pr-like"/>
</dbReference>
<reference evidence="3 4" key="1">
    <citation type="submission" date="2018-08" db="EMBL/GenBank/DDBJ databases">
        <title>Recombination of ecologically and evolutionarily significant loci maintains genetic cohesion in the Pseudomonas syringae species complex.</title>
        <authorList>
            <person name="Dillon M."/>
            <person name="Thakur S."/>
            <person name="Almeida R.N.D."/>
            <person name="Weir B.S."/>
            <person name="Guttman D.S."/>
        </authorList>
    </citation>
    <scope>NUCLEOTIDE SEQUENCE [LARGE SCALE GENOMIC DNA]</scope>
    <source>
        <strain evidence="3 4">ICMP 3883</strain>
    </source>
</reference>
<evidence type="ECO:0000313" key="3">
    <source>
        <dbReference type="EMBL" id="RML40059.1"/>
    </source>
</evidence>
<feature type="transmembrane region" description="Helical" evidence="2">
    <location>
        <begin position="44"/>
        <end position="70"/>
    </location>
</feature>
<feature type="transmembrane region" description="Helical" evidence="2">
    <location>
        <begin position="216"/>
        <end position="240"/>
    </location>
</feature>
<feature type="transmembrane region" description="Helical" evidence="2">
    <location>
        <begin position="82"/>
        <end position="104"/>
    </location>
</feature>
<accession>A0A3M2VLC2</accession>